<evidence type="ECO:0000259" key="2">
    <source>
        <dbReference type="PROSITE" id="PS50215"/>
    </source>
</evidence>
<sequence>MLTMEEADGNTGGICEKYQADVGLHMADYTGSVSLNTGLVTFINKNSRLPLMVSEITFAHELGHNFGSQHDPPECVPDGGVGNFLMFASASHGTMPNNRRFSVCSIRSISGVLTQMFSNQGSRANCLQ</sequence>
<gene>
    <name evidence="3" type="ORF">V5799_017918</name>
</gene>
<feature type="non-terminal residue" evidence="3">
    <location>
        <position position="128"/>
    </location>
</feature>
<comment type="caution">
    <text evidence="3">The sequence shown here is derived from an EMBL/GenBank/DDBJ whole genome shotgun (WGS) entry which is preliminary data.</text>
</comment>
<evidence type="ECO:0000313" key="3">
    <source>
        <dbReference type="EMBL" id="KAK8780741.1"/>
    </source>
</evidence>
<dbReference type="GO" id="GO:0006509">
    <property type="term" value="P:membrane protein ectodomain proteolysis"/>
    <property type="evidence" value="ECO:0007669"/>
    <property type="project" value="TreeGrafter"/>
</dbReference>
<dbReference type="SUPFAM" id="SSF55486">
    <property type="entry name" value="Metalloproteases ('zincins'), catalytic domain"/>
    <property type="match status" value="1"/>
</dbReference>
<keyword evidence="1" id="KW-0479">Metal-binding</keyword>
<dbReference type="EMBL" id="JARKHS020008490">
    <property type="protein sequence ID" value="KAK8780741.1"/>
    <property type="molecule type" value="Genomic_DNA"/>
</dbReference>
<dbReference type="Gene3D" id="3.40.390.10">
    <property type="entry name" value="Collagenase (Catalytic Domain)"/>
    <property type="match status" value="1"/>
</dbReference>
<dbReference type="Proteomes" id="UP001321473">
    <property type="component" value="Unassembled WGS sequence"/>
</dbReference>
<dbReference type="PANTHER" id="PTHR45702:SF2">
    <property type="entry name" value="KUZBANIAN, ISOFORM A"/>
    <property type="match status" value="1"/>
</dbReference>
<dbReference type="GO" id="GO:0046872">
    <property type="term" value="F:metal ion binding"/>
    <property type="evidence" value="ECO:0007669"/>
    <property type="project" value="UniProtKB-KW"/>
</dbReference>
<dbReference type="GO" id="GO:0004222">
    <property type="term" value="F:metalloendopeptidase activity"/>
    <property type="evidence" value="ECO:0007669"/>
    <property type="project" value="InterPro"/>
</dbReference>
<proteinExistence type="predicted"/>
<dbReference type="PROSITE" id="PS50215">
    <property type="entry name" value="ADAM_MEPRO"/>
    <property type="match status" value="1"/>
</dbReference>
<comment type="caution">
    <text evidence="1">Lacks conserved residue(s) required for the propagation of feature annotation.</text>
</comment>
<evidence type="ECO:0000256" key="1">
    <source>
        <dbReference type="PROSITE-ProRule" id="PRU00276"/>
    </source>
</evidence>
<reference evidence="3 4" key="1">
    <citation type="journal article" date="2023" name="Arcadia Sci">
        <title>De novo assembly of a long-read Amblyomma americanum tick genome.</title>
        <authorList>
            <person name="Chou S."/>
            <person name="Poskanzer K.E."/>
            <person name="Rollins M."/>
            <person name="Thuy-Boun P.S."/>
        </authorList>
    </citation>
    <scope>NUCLEOTIDE SEQUENCE [LARGE SCALE GENOMIC DNA]</scope>
    <source>
        <strain evidence="3">F_SG_1</strain>
        <tissue evidence="3">Salivary glands</tissue>
    </source>
</reference>
<dbReference type="PANTHER" id="PTHR45702">
    <property type="entry name" value="ADAM10/ADAM17 METALLOPEPTIDASE FAMILY MEMBER"/>
    <property type="match status" value="1"/>
</dbReference>
<dbReference type="GO" id="GO:0005886">
    <property type="term" value="C:plasma membrane"/>
    <property type="evidence" value="ECO:0007669"/>
    <property type="project" value="TreeGrafter"/>
</dbReference>
<organism evidence="3 4">
    <name type="scientific">Amblyomma americanum</name>
    <name type="common">Lone star tick</name>
    <dbReference type="NCBI Taxonomy" id="6943"/>
    <lineage>
        <taxon>Eukaryota</taxon>
        <taxon>Metazoa</taxon>
        <taxon>Ecdysozoa</taxon>
        <taxon>Arthropoda</taxon>
        <taxon>Chelicerata</taxon>
        <taxon>Arachnida</taxon>
        <taxon>Acari</taxon>
        <taxon>Parasitiformes</taxon>
        <taxon>Ixodida</taxon>
        <taxon>Ixodoidea</taxon>
        <taxon>Ixodidae</taxon>
        <taxon>Amblyomminae</taxon>
        <taxon>Amblyomma</taxon>
    </lineage>
</organism>
<accession>A0AAQ4F1C9</accession>
<feature type="active site" evidence="1">
    <location>
        <position position="61"/>
    </location>
</feature>
<dbReference type="InterPro" id="IPR051489">
    <property type="entry name" value="ADAM_Metalloproteinase"/>
</dbReference>
<dbReference type="InterPro" id="IPR001590">
    <property type="entry name" value="Peptidase_M12B"/>
</dbReference>
<dbReference type="Pfam" id="PF13574">
    <property type="entry name" value="Reprolysin_2"/>
    <property type="match status" value="1"/>
</dbReference>
<evidence type="ECO:0000313" key="4">
    <source>
        <dbReference type="Proteomes" id="UP001321473"/>
    </source>
</evidence>
<protein>
    <recommendedName>
        <fullName evidence="2">Peptidase M12B domain-containing protein</fullName>
    </recommendedName>
</protein>
<feature type="domain" description="Peptidase M12B" evidence="2">
    <location>
        <begin position="1"/>
        <end position="115"/>
    </location>
</feature>
<name>A0AAQ4F1C9_AMBAM</name>
<feature type="binding site" evidence="1">
    <location>
        <position position="64"/>
    </location>
    <ligand>
        <name>Zn(2+)</name>
        <dbReference type="ChEBI" id="CHEBI:29105"/>
        <note>catalytic</note>
    </ligand>
</feature>
<dbReference type="AlphaFoldDB" id="A0AAQ4F1C9"/>
<dbReference type="GO" id="GO:0007219">
    <property type="term" value="P:Notch signaling pathway"/>
    <property type="evidence" value="ECO:0007669"/>
    <property type="project" value="TreeGrafter"/>
</dbReference>
<dbReference type="InterPro" id="IPR024079">
    <property type="entry name" value="MetalloPept_cat_dom_sf"/>
</dbReference>
<feature type="binding site" evidence="1">
    <location>
        <position position="70"/>
    </location>
    <ligand>
        <name>Zn(2+)</name>
        <dbReference type="ChEBI" id="CHEBI:29105"/>
        <note>catalytic</note>
    </ligand>
</feature>
<keyword evidence="1" id="KW-0862">Zinc</keyword>
<feature type="binding site" evidence="1">
    <location>
        <position position="60"/>
    </location>
    <ligand>
        <name>Zn(2+)</name>
        <dbReference type="ChEBI" id="CHEBI:29105"/>
        <note>catalytic</note>
    </ligand>
</feature>
<keyword evidence="4" id="KW-1185">Reference proteome</keyword>